<dbReference type="OrthoDB" id="4137589at2759"/>
<reference evidence="2" key="1">
    <citation type="submission" date="2015-01" db="EMBL/GenBank/DDBJ databases">
        <title>The Genome Sequence of Cladophialophora bantiana CBS 173.52.</title>
        <authorList>
            <consortium name="The Broad Institute Genomics Platform"/>
            <person name="Cuomo C."/>
            <person name="de Hoog S."/>
            <person name="Gorbushina A."/>
            <person name="Stielow B."/>
            <person name="Teixiera M."/>
            <person name="Abouelleil A."/>
            <person name="Chapman S.B."/>
            <person name="Priest M."/>
            <person name="Young S.K."/>
            <person name="Wortman J."/>
            <person name="Nusbaum C."/>
            <person name="Birren B."/>
        </authorList>
    </citation>
    <scope>NUCLEOTIDE SEQUENCE [LARGE SCALE GENOMIC DNA]</scope>
    <source>
        <strain evidence="2">CBS 173.52</strain>
    </source>
</reference>
<organism evidence="2 3">
    <name type="scientific">Cladophialophora bantiana (strain ATCC 10958 / CBS 173.52 / CDC B-1940 / NIH 8579)</name>
    <name type="common">Xylohypha bantiana</name>
    <dbReference type="NCBI Taxonomy" id="1442370"/>
    <lineage>
        <taxon>Eukaryota</taxon>
        <taxon>Fungi</taxon>
        <taxon>Dikarya</taxon>
        <taxon>Ascomycota</taxon>
        <taxon>Pezizomycotina</taxon>
        <taxon>Eurotiomycetes</taxon>
        <taxon>Chaetothyriomycetidae</taxon>
        <taxon>Chaetothyriales</taxon>
        <taxon>Herpotrichiellaceae</taxon>
        <taxon>Cladophialophora</taxon>
    </lineage>
</organism>
<dbReference type="Proteomes" id="UP000053789">
    <property type="component" value="Unassembled WGS sequence"/>
</dbReference>
<name>A0A0D2IQV8_CLAB1</name>
<dbReference type="EMBL" id="KN846980">
    <property type="protein sequence ID" value="KIW99104.1"/>
    <property type="molecule type" value="Genomic_DNA"/>
</dbReference>
<evidence type="ECO:0000313" key="2">
    <source>
        <dbReference type="EMBL" id="KIW99104.1"/>
    </source>
</evidence>
<dbReference type="InterPro" id="IPR011333">
    <property type="entry name" value="SKP1/BTB/POZ_sf"/>
</dbReference>
<keyword evidence="3" id="KW-1185">Reference proteome</keyword>
<dbReference type="RefSeq" id="XP_016625773.1">
    <property type="nucleotide sequence ID" value="XM_016758524.1"/>
</dbReference>
<dbReference type="GeneID" id="27693695"/>
<sequence>MGTSSLPSRWTYWLPTTKNVFDPQGDILLVLNRSITASGIDRGFGKSPKKLGDSAQLGTFTKQPEGTSAAGAPVPHEYQEIEARVSSKHLTLASRVFRAMFGGSFQERIEPGLEKLTRVPLPEDHADAMLILLGIIHGLNRNVPREIGYTLFSEIVLLVDKYELHEVTCVWTDLWFDNQWPARDTSFPGLADWIYICWVLRRISEYKDLTRTVIYNCTSRFEDNGLPIPPAIASEIESQRLSIIEDMLKYINNTIERYESGKQHCLRSPGCDALVLGDLIKKLKLKSLYPVPQAAALDISIAELFSRLGALELSSLCQMYPPEPRISFGSPTPPPEIPACGVGQGLKGETSRLGTGIKGLELLSSTR</sequence>
<evidence type="ECO:0000256" key="1">
    <source>
        <dbReference type="SAM" id="MobiDB-lite"/>
    </source>
</evidence>
<dbReference type="Gene3D" id="3.30.710.10">
    <property type="entry name" value="Potassium Channel Kv1.1, Chain A"/>
    <property type="match status" value="1"/>
</dbReference>
<protein>
    <recommendedName>
        <fullName evidence="4">BTB domain-containing protein</fullName>
    </recommendedName>
</protein>
<proteinExistence type="predicted"/>
<feature type="compositionally biased region" description="Polar residues" evidence="1">
    <location>
        <begin position="56"/>
        <end position="66"/>
    </location>
</feature>
<accession>A0A0D2IQV8</accession>
<feature type="region of interest" description="Disordered" evidence="1">
    <location>
        <begin position="47"/>
        <end position="72"/>
    </location>
</feature>
<dbReference type="VEuPathDB" id="FungiDB:Z519_00767"/>
<dbReference type="AlphaFoldDB" id="A0A0D2IQV8"/>
<dbReference type="HOGENOM" id="CLU_031555_2_2_1"/>
<evidence type="ECO:0000313" key="3">
    <source>
        <dbReference type="Proteomes" id="UP000053789"/>
    </source>
</evidence>
<evidence type="ECO:0008006" key="4">
    <source>
        <dbReference type="Google" id="ProtNLM"/>
    </source>
</evidence>
<gene>
    <name evidence="2" type="ORF">Z519_00767</name>
</gene>